<evidence type="ECO:0008006" key="4">
    <source>
        <dbReference type="Google" id="ProtNLM"/>
    </source>
</evidence>
<evidence type="ECO:0000313" key="2">
    <source>
        <dbReference type="EMBL" id="KAE9289213.1"/>
    </source>
</evidence>
<accession>A0A6G0QJF8</accession>
<gene>
    <name evidence="2" type="ORF">PF008_g25935</name>
</gene>
<organism evidence="2 3">
    <name type="scientific">Phytophthora fragariae</name>
    <dbReference type="NCBI Taxonomy" id="53985"/>
    <lineage>
        <taxon>Eukaryota</taxon>
        <taxon>Sar</taxon>
        <taxon>Stramenopiles</taxon>
        <taxon>Oomycota</taxon>
        <taxon>Peronosporomycetes</taxon>
        <taxon>Peronosporales</taxon>
        <taxon>Peronosporaceae</taxon>
        <taxon>Phytophthora</taxon>
    </lineage>
</organism>
<name>A0A6G0QJF8_9STRA</name>
<feature type="chain" id="PRO_5026354979" description="Secreted protein" evidence="1">
    <location>
        <begin position="24"/>
        <end position="68"/>
    </location>
</feature>
<sequence length="68" mass="7377">MLLLRLLHLPCHLHGCLLHKVSATTRAPSVTTFAWPSRTLSKLNVIGCGSRWPPLSSNVMTLSPSVTA</sequence>
<protein>
    <recommendedName>
        <fullName evidence="4">Secreted protein</fullName>
    </recommendedName>
</protein>
<feature type="signal peptide" evidence="1">
    <location>
        <begin position="1"/>
        <end position="23"/>
    </location>
</feature>
<keyword evidence="1" id="KW-0732">Signal</keyword>
<dbReference type="EMBL" id="QXFY01003048">
    <property type="protein sequence ID" value="KAE9289213.1"/>
    <property type="molecule type" value="Genomic_DNA"/>
</dbReference>
<proteinExistence type="predicted"/>
<dbReference type="AlphaFoldDB" id="A0A6G0QJF8"/>
<evidence type="ECO:0000256" key="1">
    <source>
        <dbReference type="SAM" id="SignalP"/>
    </source>
</evidence>
<reference evidence="2 3" key="1">
    <citation type="submission" date="2018-09" db="EMBL/GenBank/DDBJ databases">
        <title>Genomic investigation of the strawberry pathogen Phytophthora fragariae indicates pathogenicity is determined by transcriptional variation in three key races.</title>
        <authorList>
            <person name="Adams T.M."/>
            <person name="Armitage A.D."/>
            <person name="Sobczyk M.K."/>
            <person name="Bates H.J."/>
            <person name="Dunwell J.M."/>
            <person name="Nellist C.F."/>
            <person name="Harrison R.J."/>
        </authorList>
    </citation>
    <scope>NUCLEOTIDE SEQUENCE [LARGE SCALE GENOMIC DNA]</scope>
    <source>
        <strain evidence="2 3">NOV-77</strain>
    </source>
</reference>
<comment type="caution">
    <text evidence="2">The sequence shown here is derived from an EMBL/GenBank/DDBJ whole genome shotgun (WGS) entry which is preliminary data.</text>
</comment>
<dbReference type="Proteomes" id="UP000486351">
    <property type="component" value="Unassembled WGS sequence"/>
</dbReference>
<evidence type="ECO:0000313" key="3">
    <source>
        <dbReference type="Proteomes" id="UP000486351"/>
    </source>
</evidence>